<evidence type="ECO:0000313" key="2">
    <source>
        <dbReference type="Proteomes" id="UP001283361"/>
    </source>
</evidence>
<reference evidence="1" key="1">
    <citation type="journal article" date="2023" name="G3 (Bethesda)">
        <title>A reference genome for the long-term kleptoplast-retaining sea slug Elysia crispata morphotype clarki.</title>
        <authorList>
            <person name="Eastman K.E."/>
            <person name="Pendleton A.L."/>
            <person name="Shaikh M.A."/>
            <person name="Suttiyut T."/>
            <person name="Ogas R."/>
            <person name="Tomko P."/>
            <person name="Gavelis G."/>
            <person name="Widhalm J.R."/>
            <person name="Wisecaver J.H."/>
        </authorList>
    </citation>
    <scope>NUCLEOTIDE SEQUENCE</scope>
    <source>
        <strain evidence="1">ECLA1</strain>
    </source>
</reference>
<dbReference type="EMBL" id="JAWDGP010003406">
    <property type="protein sequence ID" value="KAK3774481.1"/>
    <property type="molecule type" value="Genomic_DNA"/>
</dbReference>
<dbReference type="Proteomes" id="UP001283361">
    <property type="component" value="Unassembled WGS sequence"/>
</dbReference>
<keyword evidence="2" id="KW-1185">Reference proteome</keyword>
<name>A0AAE1DKY8_9GAST</name>
<organism evidence="1 2">
    <name type="scientific">Elysia crispata</name>
    <name type="common">lettuce slug</name>
    <dbReference type="NCBI Taxonomy" id="231223"/>
    <lineage>
        <taxon>Eukaryota</taxon>
        <taxon>Metazoa</taxon>
        <taxon>Spiralia</taxon>
        <taxon>Lophotrochozoa</taxon>
        <taxon>Mollusca</taxon>
        <taxon>Gastropoda</taxon>
        <taxon>Heterobranchia</taxon>
        <taxon>Euthyneura</taxon>
        <taxon>Panpulmonata</taxon>
        <taxon>Sacoglossa</taxon>
        <taxon>Placobranchoidea</taxon>
        <taxon>Plakobranchidae</taxon>
        <taxon>Elysia</taxon>
    </lineage>
</organism>
<sequence length="102" mass="10914">MDENPSTPSPPFPRIISEESVIAGTQQETGKGDGPLAFSMVASHAFGEDGVVTLRGDKIISGKEKSRHVTYVNTEQGREVCRPLAWEVVQKSCQLSTGVTGP</sequence>
<protein>
    <submittedName>
        <fullName evidence="1">Uncharacterized protein</fullName>
    </submittedName>
</protein>
<dbReference type="AlphaFoldDB" id="A0AAE1DKY8"/>
<gene>
    <name evidence="1" type="ORF">RRG08_049417</name>
</gene>
<comment type="caution">
    <text evidence="1">The sequence shown here is derived from an EMBL/GenBank/DDBJ whole genome shotgun (WGS) entry which is preliminary data.</text>
</comment>
<accession>A0AAE1DKY8</accession>
<proteinExistence type="predicted"/>
<evidence type="ECO:0000313" key="1">
    <source>
        <dbReference type="EMBL" id="KAK3774481.1"/>
    </source>
</evidence>